<dbReference type="OrthoDB" id="2152029at2759"/>
<feature type="compositionally biased region" description="Low complexity" evidence="2">
    <location>
        <begin position="44"/>
        <end position="61"/>
    </location>
</feature>
<dbReference type="Gene3D" id="3.40.50.1820">
    <property type="entry name" value="alpha/beta hydrolase"/>
    <property type="match status" value="1"/>
</dbReference>
<name>A0A1C1CKA8_9EURO</name>
<protein>
    <submittedName>
        <fullName evidence="3">Uncharacterized protein</fullName>
    </submittedName>
</protein>
<dbReference type="STRING" id="86049.A0A1C1CKA8"/>
<dbReference type="GO" id="GO:0016787">
    <property type="term" value="F:hydrolase activity"/>
    <property type="evidence" value="ECO:0007669"/>
    <property type="project" value="UniProtKB-KW"/>
</dbReference>
<organism evidence="3 4">
    <name type="scientific">Cladophialophora carrionii</name>
    <dbReference type="NCBI Taxonomy" id="86049"/>
    <lineage>
        <taxon>Eukaryota</taxon>
        <taxon>Fungi</taxon>
        <taxon>Dikarya</taxon>
        <taxon>Ascomycota</taxon>
        <taxon>Pezizomycotina</taxon>
        <taxon>Eurotiomycetes</taxon>
        <taxon>Chaetothyriomycetidae</taxon>
        <taxon>Chaetothyriales</taxon>
        <taxon>Herpotrichiellaceae</taxon>
        <taxon>Cladophialophora</taxon>
    </lineage>
</organism>
<dbReference type="PANTHER" id="PTHR48081">
    <property type="entry name" value="AB HYDROLASE SUPERFAMILY PROTEIN C4A8.06C"/>
    <property type="match status" value="1"/>
</dbReference>
<dbReference type="VEuPathDB" id="FungiDB:G647_02962"/>
<dbReference type="eggNOG" id="ENOG502RYPI">
    <property type="taxonomic scope" value="Eukaryota"/>
</dbReference>
<dbReference type="InterPro" id="IPR029058">
    <property type="entry name" value="AB_hydrolase_fold"/>
</dbReference>
<feature type="region of interest" description="Disordered" evidence="2">
    <location>
        <begin position="139"/>
        <end position="181"/>
    </location>
</feature>
<dbReference type="SUPFAM" id="SSF53474">
    <property type="entry name" value="alpha/beta-Hydrolases"/>
    <property type="match status" value="1"/>
</dbReference>
<dbReference type="PANTHER" id="PTHR48081:SF8">
    <property type="entry name" value="ALPHA_BETA HYDROLASE FOLD-3 DOMAIN-CONTAINING PROTEIN-RELATED"/>
    <property type="match status" value="1"/>
</dbReference>
<feature type="region of interest" description="Disordered" evidence="2">
    <location>
        <begin position="1"/>
        <end position="69"/>
    </location>
</feature>
<accession>A0A1C1CKA8</accession>
<evidence type="ECO:0000313" key="4">
    <source>
        <dbReference type="Proteomes" id="UP000094526"/>
    </source>
</evidence>
<feature type="compositionally biased region" description="Polar residues" evidence="2">
    <location>
        <begin position="24"/>
        <end position="40"/>
    </location>
</feature>
<proteinExistence type="predicted"/>
<dbReference type="VEuPathDB" id="FungiDB:CLCR_04823"/>
<keyword evidence="1" id="KW-0378">Hydrolase</keyword>
<gene>
    <name evidence="3" type="ORF">CLCR_04823</name>
</gene>
<keyword evidence="4" id="KW-1185">Reference proteome</keyword>
<sequence>MVTSHETPIQKETHSPHSPHSPPISASTGLTAQTQTQHPQVKSAAPNPTPGTTTTTAGLTPQSGSSSIELTTRDDLSLLYRVLRFLIKPLRPRLVRPPKTPHPEGSPRLSPPKKRNIVIKETKLEGIWMYHLHALGPRSEKKQGIEKAQGNEQKDDLGNADADVDAGSNFPSPHSGRSKGRGFERKHCVYYFSGGGFQSPPSGEHWRFLAQLAQDLVGHRSSVTFPGSQRSVDPASDAKIELIMVSCPLAPNSPASESLRVLRNWLRRVLDDAVINKETVSLMGDSSGGNVIMSLGFWAVQNYDAGSGFPSTATGQGQSRSQSRSQSQSADFNDGPPDGSKGERETQRTHFPLTSLLSISGPMDLTNSSPDVPRAGALDCVLSEDMTNAVANIWCGHDRNRPSQYSPVALSAPEVSPLFQPDTAFRGLRDKKLNVHGVYGTHDVLSPSGIDFMKKCQRLGVRGRWLVWEGQMHCFPLAAGGDRLGIREGREARKFVESVLRADAEMED</sequence>
<feature type="compositionally biased region" description="Low complexity" evidence="2">
    <location>
        <begin position="311"/>
        <end position="330"/>
    </location>
</feature>
<dbReference type="EMBL" id="LGRB01000011">
    <property type="protein sequence ID" value="OCT48945.1"/>
    <property type="molecule type" value="Genomic_DNA"/>
</dbReference>
<evidence type="ECO:0000256" key="1">
    <source>
        <dbReference type="ARBA" id="ARBA00022801"/>
    </source>
</evidence>
<feature type="region of interest" description="Disordered" evidence="2">
    <location>
        <begin position="93"/>
        <end position="114"/>
    </location>
</feature>
<dbReference type="InterPro" id="IPR050300">
    <property type="entry name" value="GDXG_lipolytic_enzyme"/>
</dbReference>
<feature type="region of interest" description="Disordered" evidence="2">
    <location>
        <begin position="309"/>
        <end position="349"/>
    </location>
</feature>
<evidence type="ECO:0000313" key="3">
    <source>
        <dbReference type="EMBL" id="OCT48945.1"/>
    </source>
</evidence>
<reference evidence="4" key="1">
    <citation type="submission" date="2015-07" db="EMBL/GenBank/DDBJ databases">
        <authorList>
            <person name="Teixeira M.M."/>
            <person name="Souza R.C."/>
            <person name="Almeida L.G."/>
            <person name="Vicente V.A."/>
            <person name="de Hoog S."/>
            <person name="Bocca A.L."/>
            <person name="de Almeida S.R."/>
            <person name="Vasconcelos A.T."/>
            <person name="Felipe M.S."/>
        </authorList>
    </citation>
    <scope>NUCLEOTIDE SEQUENCE [LARGE SCALE GENOMIC DNA]</scope>
    <source>
        <strain evidence="4">KSF</strain>
    </source>
</reference>
<evidence type="ECO:0000256" key="2">
    <source>
        <dbReference type="SAM" id="MobiDB-lite"/>
    </source>
</evidence>
<dbReference type="AlphaFoldDB" id="A0A1C1CKA8"/>
<dbReference type="Proteomes" id="UP000094526">
    <property type="component" value="Unassembled WGS sequence"/>
</dbReference>
<comment type="caution">
    <text evidence="3">The sequence shown here is derived from an EMBL/GenBank/DDBJ whole genome shotgun (WGS) entry which is preliminary data.</text>
</comment>